<keyword evidence="1" id="KW-0472">Membrane</keyword>
<keyword evidence="1" id="KW-1133">Transmembrane helix</keyword>
<proteinExistence type="predicted"/>
<name>A0A1J7CID3_9ACTN</name>
<gene>
    <name evidence="2" type="ORF">BIV57_00700</name>
</gene>
<dbReference type="Proteomes" id="UP000243342">
    <property type="component" value="Unassembled WGS sequence"/>
</dbReference>
<dbReference type="AlphaFoldDB" id="A0A1J7CID3"/>
<feature type="transmembrane region" description="Helical" evidence="1">
    <location>
        <begin position="48"/>
        <end position="68"/>
    </location>
</feature>
<comment type="caution">
    <text evidence="2">The sequence shown here is derived from an EMBL/GenBank/DDBJ whole genome shotgun (WGS) entry which is preliminary data.</text>
</comment>
<reference evidence="2 3" key="1">
    <citation type="submission" date="2016-10" db="EMBL/GenBank/DDBJ databases">
        <title>Genome sequence of Streptomyces gilvigriseus MUSC 26.</title>
        <authorList>
            <person name="Lee L.-H."/>
            <person name="Ser H.-L."/>
        </authorList>
    </citation>
    <scope>NUCLEOTIDE SEQUENCE [LARGE SCALE GENOMIC DNA]</scope>
    <source>
        <strain evidence="2 3">MUSC 26</strain>
    </source>
</reference>
<evidence type="ECO:0000313" key="3">
    <source>
        <dbReference type="Proteomes" id="UP000243342"/>
    </source>
</evidence>
<protein>
    <submittedName>
        <fullName evidence="2">Uncharacterized protein</fullName>
    </submittedName>
</protein>
<feature type="transmembrane region" description="Helical" evidence="1">
    <location>
        <begin position="74"/>
        <end position="95"/>
    </location>
</feature>
<organism evidence="2 3">
    <name type="scientific">Mangrovactinospora gilvigrisea</name>
    <dbReference type="NCBI Taxonomy" id="1428644"/>
    <lineage>
        <taxon>Bacteria</taxon>
        <taxon>Bacillati</taxon>
        <taxon>Actinomycetota</taxon>
        <taxon>Actinomycetes</taxon>
        <taxon>Kitasatosporales</taxon>
        <taxon>Streptomycetaceae</taxon>
        <taxon>Mangrovactinospora</taxon>
    </lineage>
</organism>
<evidence type="ECO:0000256" key="1">
    <source>
        <dbReference type="SAM" id="Phobius"/>
    </source>
</evidence>
<dbReference type="EMBL" id="MLCF01000002">
    <property type="protein sequence ID" value="OIV39394.1"/>
    <property type="molecule type" value="Genomic_DNA"/>
</dbReference>
<evidence type="ECO:0000313" key="2">
    <source>
        <dbReference type="EMBL" id="OIV39394.1"/>
    </source>
</evidence>
<accession>A0A1J7CID3</accession>
<keyword evidence="3" id="KW-1185">Reference proteome</keyword>
<keyword evidence="1" id="KW-0812">Transmembrane</keyword>
<sequence>MADMSMQQGGQSHETGLRKAMDDVARQRGLGAVVAEARLPLKYRSADVNWTWVAAAGLVVGILALGVIGGSSQVLHLIVLAAALAAFGYLVMRAFRMRSGTGARSTASTTLPARGGVQIAQALQGGAIWGLHSARGGQELRIYTWPEVTRLRMIRLQTRQTAGVLSHTSVQHALQVDQEGLPPLVVRRVGTGRSQDLTRVALAIEDAHTAYVIAAALDALRGGATYSFGAAEVAPEGVRTRGELTPWSQLADVASLMPYTYSGTSSSTLVLRRHDGKRIKAIHPEDLVNARAFIEVLEQAATHPR</sequence>